<dbReference type="Gene3D" id="3.40.50.620">
    <property type="entry name" value="HUPs"/>
    <property type="match status" value="1"/>
</dbReference>
<evidence type="ECO:0000259" key="2">
    <source>
        <dbReference type="Pfam" id="PF00582"/>
    </source>
</evidence>
<gene>
    <name evidence="3" type="ORF">J7I44_02805</name>
</gene>
<dbReference type="PANTHER" id="PTHR46268">
    <property type="entry name" value="STRESS RESPONSE PROTEIN NHAX"/>
    <property type="match status" value="1"/>
</dbReference>
<dbReference type="Proteomes" id="UP000823790">
    <property type="component" value="Unassembled WGS sequence"/>
</dbReference>
<dbReference type="Pfam" id="PF00582">
    <property type="entry name" value="Usp"/>
    <property type="match status" value="1"/>
</dbReference>
<feature type="domain" description="UspA" evidence="2">
    <location>
        <begin position="1"/>
        <end position="143"/>
    </location>
</feature>
<dbReference type="EMBL" id="JAGJRS010000007">
    <property type="protein sequence ID" value="MBP1473210.1"/>
    <property type="molecule type" value="Genomic_DNA"/>
</dbReference>
<dbReference type="InterPro" id="IPR006016">
    <property type="entry name" value="UspA"/>
</dbReference>
<organism evidence="3 4">
    <name type="scientific">Frateuria flava</name>
    <dbReference type="NCBI Taxonomy" id="2821489"/>
    <lineage>
        <taxon>Bacteria</taxon>
        <taxon>Pseudomonadati</taxon>
        <taxon>Pseudomonadota</taxon>
        <taxon>Gammaproteobacteria</taxon>
        <taxon>Lysobacterales</taxon>
        <taxon>Rhodanobacteraceae</taxon>
        <taxon>Frateuria</taxon>
    </lineage>
</organism>
<evidence type="ECO:0000256" key="1">
    <source>
        <dbReference type="ARBA" id="ARBA00008791"/>
    </source>
</evidence>
<accession>A0ABS4DJI8</accession>
<protein>
    <submittedName>
        <fullName evidence="3">Universal stress protein</fullName>
    </submittedName>
</protein>
<sequence>MYTHILLPVDGSDLSLRAADAGIALARQLGARVHAVHVVVPLPAVPFLNEIIATSDAEYADSAEEAGARYLAAVRERADPAGVACQCSLETNPRPHRAILEVARREGCDLIVMGSHGWRGLDRLLLGSEAQRVILESDVPVLVHR</sequence>
<keyword evidence="4" id="KW-1185">Reference proteome</keyword>
<evidence type="ECO:0000313" key="4">
    <source>
        <dbReference type="Proteomes" id="UP000823790"/>
    </source>
</evidence>
<dbReference type="RefSeq" id="WP_209615379.1">
    <property type="nucleotide sequence ID" value="NZ_JAGJRS010000007.1"/>
</dbReference>
<evidence type="ECO:0000313" key="3">
    <source>
        <dbReference type="EMBL" id="MBP1473210.1"/>
    </source>
</evidence>
<reference evidence="3 4" key="1">
    <citation type="submission" date="2021-04" db="EMBL/GenBank/DDBJ databases">
        <authorList>
            <person name="Huq M.A."/>
        </authorList>
    </citation>
    <scope>NUCLEOTIDE SEQUENCE [LARGE SCALE GENOMIC DNA]</scope>
    <source>
        <strain evidence="3 4">MAH-13</strain>
    </source>
</reference>
<comment type="caution">
    <text evidence="3">The sequence shown here is derived from an EMBL/GenBank/DDBJ whole genome shotgun (WGS) entry which is preliminary data.</text>
</comment>
<dbReference type="PRINTS" id="PR01438">
    <property type="entry name" value="UNVRSLSTRESS"/>
</dbReference>
<dbReference type="InterPro" id="IPR006015">
    <property type="entry name" value="Universal_stress_UspA"/>
</dbReference>
<comment type="similarity">
    <text evidence="1">Belongs to the universal stress protein A family.</text>
</comment>
<dbReference type="SUPFAM" id="SSF52402">
    <property type="entry name" value="Adenine nucleotide alpha hydrolases-like"/>
    <property type="match status" value="1"/>
</dbReference>
<name>A0ABS4DJI8_9GAMM</name>
<dbReference type="CDD" id="cd00293">
    <property type="entry name" value="USP-like"/>
    <property type="match status" value="1"/>
</dbReference>
<dbReference type="InterPro" id="IPR014729">
    <property type="entry name" value="Rossmann-like_a/b/a_fold"/>
</dbReference>
<dbReference type="PANTHER" id="PTHR46268:SF15">
    <property type="entry name" value="UNIVERSAL STRESS PROTEIN HP_0031"/>
    <property type="match status" value="1"/>
</dbReference>
<proteinExistence type="inferred from homology"/>